<evidence type="ECO:0000313" key="2">
    <source>
        <dbReference type="Proteomes" id="UP001215598"/>
    </source>
</evidence>
<evidence type="ECO:0000313" key="1">
    <source>
        <dbReference type="EMBL" id="KAJ7710183.1"/>
    </source>
</evidence>
<comment type="caution">
    <text evidence="1">The sequence shown here is derived from an EMBL/GenBank/DDBJ whole genome shotgun (WGS) entry which is preliminary data.</text>
</comment>
<sequence>MSSKCSMCKMWSRAPSRSWEVSARLPAEVEEESGDAAKKTYYGREGGLKVLDRDSPAQNADGRQVQGQHGCKGDILDADQRQFCKVEQTGRVENGCHRRETLQPFQLQRVKLGQGQEEGEEKLLDSKLIEVEEVSGANFAQAGVRGVGTKAEESTGRQDTSRWDMREGGIRSRKKVRRTGAGDRHSILSSFKETEAELIQQVEHAMSVYSGLTPEYGDSERHRATAEEAQPSSRHYGLGVNIHQGPKSGITEARAAPMLGHSTDHVTPMNRNCRRLIEVIHRVAEYSAEDFRREKELMLAERYGMSDNRQITRK</sequence>
<dbReference type="Proteomes" id="UP001215598">
    <property type="component" value="Unassembled WGS sequence"/>
</dbReference>
<gene>
    <name evidence="1" type="ORF">B0H16DRAFT_1480752</name>
</gene>
<dbReference type="AlphaFoldDB" id="A0AAD7MC70"/>
<proteinExistence type="predicted"/>
<dbReference type="EMBL" id="JARKIB010000412">
    <property type="protein sequence ID" value="KAJ7710183.1"/>
    <property type="molecule type" value="Genomic_DNA"/>
</dbReference>
<accession>A0AAD7MC70</accession>
<name>A0AAD7MC70_9AGAR</name>
<reference evidence="1" key="1">
    <citation type="submission" date="2023-03" db="EMBL/GenBank/DDBJ databases">
        <title>Massive genome expansion in bonnet fungi (Mycena s.s.) driven by repeated elements and novel gene families across ecological guilds.</title>
        <authorList>
            <consortium name="Lawrence Berkeley National Laboratory"/>
            <person name="Harder C.B."/>
            <person name="Miyauchi S."/>
            <person name="Viragh M."/>
            <person name="Kuo A."/>
            <person name="Thoen E."/>
            <person name="Andreopoulos B."/>
            <person name="Lu D."/>
            <person name="Skrede I."/>
            <person name="Drula E."/>
            <person name="Henrissat B."/>
            <person name="Morin E."/>
            <person name="Kohler A."/>
            <person name="Barry K."/>
            <person name="LaButti K."/>
            <person name="Morin E."/>
            <person name="Salamov A."/>
            <person name="Lipzen A."/>
            <person name="Mereny Z."/>
            <person name="Hegedus B."/>
            <person name="Baldrian P."/>
            <person name="Stursova M."/>
            <person name="Weitz H."/>
            <person name="Taylor A."/>
            <person name="Grigoriev I.V."/>
            <person name="Nagy L.G."/>
            <person name="Martin F."/>
            <person name="Kauserud H."/>
        </authorList>
    </citation>
    <scope>NUCLEOTIDE SEQUENCE</scope>
    <source>
        <strain evidence="1">CBHHK182m</strain>
    </source>
</reference>
<keyword evidence="2" id="KW-1185">Reference proteome</keyword>
<organism evidence="1 2">
    <name type="scientific">Mycena metata</name>
    <dbReference type="NCBI Taxonomy" id="1033252"/>
    <lineage>
        <taxon>Eukaryota</taxon>
        <taxon>Fungi</taxon>
        <taxon>Dikarya</taxon>
        <taxon>Basidiomycota</taxon>
        <taxon>Agaricomycotina</taxon>
        <taxon>Agaricomycetes</taxon>
        <taxon>Agaricomycetidae</taxon>
        <taxon>Agaricales</taxon>
        <taxon>Marasmiineae</taxon>
        <taxon>Mycenaceae</taxon>
        <taxon>Mycena</taxon>
    </lineage>
</organism>
<protein>
    <submittedName>
        <fullName evidence="1">Uncharacterized protein</fullName>
    </submittedName>
</protein>